<protein>
    <submittedName>
        <fullName evidence="1">Uncharacterized protein</fullName>
    </submittedName>
</protein>
<dbReference type="Proteomes" id="UP001148629">
    <property type="component" value="Unassembled WGS sequence"/>
</dbReference>
<reference evidence="1" key="1">
    <citation type="submission" date="2022-08" db="EMBL/GenBank/DDBJ databases">
        <title>Genome Sequence of Fusarium decemcellulare.</title>
        <authorList>
            <person name="Buettner E."/>
        </authorList>
    </citation>
    <scope>NUCLEOTIDE SEQUENCE</scope>
    <source>
        <strain evidence="1">Babe19</strain>
    </source>
</reference>
<keyword evidence="2" id="KW-1185">Reference proteome</keyword>
<dbReference type="EMBL" id="JANRMS010000699">
    <property type="protein sequence ID" value="KAJ3535626.1"/>
    <property type="molecule type" value="Genomic_DNA"/>
</dbReference>
<proteinExistence type="predicted"/>
<accession>A0ACC1SAP0</accession>
<comment type="caution">
    <text evidence="1">The sequence shown here is derived from an EMBL/GenBank/DDBJ whole genome shotgun (WGS) entry which is preliminary data.</text>
</comment>
<organism evidence="1 2">
    <name type="scientific">Fusarium decemcellulare</name>
    <dbReference type="NCBI Taxonomy" id="57161"/>
    <lineage>
        <taxon>Eukaryota</taxon>
        <taxon>Fungi</taxon>
        <taxon>Dikarya</taxon>
        <taxon>Ascomycota</taxon>
        <taxon>Pezizomycotina</taxon>
        <taxon>Sordariomycetes</taxon>
        <taxon>Hypocreomycetidae</taxon>
        <taxon>Hypocreales</taxon>
        <taxon>Nectriaceae</taxon>
        <taxon>Fusarium</taxon>
        <taxon>Fusarium decemcellulare species complex</taxon>
    </lineage>
</organism>
<evidence type="ECO:0000313" key="2">
    <source>
        <dbReference type="Proteomes" id="UP001148629"/>
    </source>
</evidence>
<name>A0ACC1SAP0_9HYPO</name>
<sequence>MQFWHLLLTLAAVKATIASPTGSAIQGEADAAADIDAIIIAKYGLTDDGEASPAEFGLSKRARKCYSDDWRWDTEKNYALDRAGRWCSGNGGSGSYRKGQQKGGCYNLNSVKRVNFLIQNRQDKDTSLSSGACFRFLRGIINDCSRGGENSNGAWWWTADSNKGKC</sequence>
<evidence type="ECO:0000313" key="1">
    <source>
        <dbReference type="EMBL" id="KAJ3535626.1"/>
    </source>
</evidence>
<gene>
    <name evidence="1" type="ORF">NM208_g7059</name>
</gene>